<keyword evidence="1" id="KW-0805">Transcription regulation</keyword>
<gene>
    <name evidence="5" type="ORF">SAMN05216257_104358</name>
</gene>
<evidence type="ECO:0000259" key="4">
    <source>
        <dbReference type="PROSITE" id="PS50949"/>
    </source>
</evidence>
<dbReference type="PANTHER" id="PTHR43537:SF5">
    <property type="entry name" value="UXU OPERON TRANSCRIPTIONAL REGULATOR"/>
    <property type="match status" value="1"/>
</dbReference>
<dbReference type="InterPro" id="IPR036388">
    <property type="entry name" value="WH-like_DNA-bd_sf"/>
</dbReference>
<reference evidence="6" key="1">
    <citation type="submission" date="2016-10" db="EMBL/GenBank/DDBJ databases">
        <authorList>
            <person name="Varghese N."/>
            <person name="Submissions S."/>
        </authorList>
    </citation>
    <scope>NUCLEOTIDE SEQUENCE [LARGE SCALE GENOMIC DNA]</scope>
    <source>
        <strain evidence="6">CGMCC 1.10789</strain>
    </source>
</reference>
<dbReference type="SMART" id="SM00895">
    <property type="entry name" value="FCD"/>
    <property type="match status" value="1"/>
</dbReference>
<dbReference type="Pfam" id="PF07729">
    <property type="entry name" value="FCD"/>
    <property type="match status" value="1"/>
</dbReference>
<dbReference type="Pfam" id="PF00392">
    <property type="entry name" value="GntR"/>
    <property type="match status" value="1"/>
</dbReference>
<dbReference type="GO" id="GO:0003677">
    <property type="term" value="F:DNA binding"/>
    <property type="evidence" value="ECO:0007669"/>
    <property type="project" value="UniProtKB-KW"/>
</dbReference>
<dbReference type="SMART" id="SM00345">
    <property type="entry name" value="HTH_GNTR"/>
    <property type="match status" value="1"/>
</dbReference>
<dbReference type="PROSITE" id="PS50949">
    <property type="entry name" value="HTH_GNTR"/>
    <property type="match status" value="1"/>
</dbReference>
<keyword evidence="6" id="KW-1185">Reference proteome</keyword>
<dbReference type="Gene3D" id="1.20.120.530">
    <property type="entry name" value="GntR ligand-binding domain-like"/>
    <property type="match status" value="1"/>
</dbReference>
<sequence length="230" mass="25779">MSSTLPPLDRFEGSLSRRVYHSLRQAILTLRLQPGAKLNKHDICAELGVSRSPVSEALARLSAEGLVRVVPQAGSFVSKLSMAEIRESAFLREALELAAVEELASRITDDELAALQRNLRMQATDVAHQDLEGFYQLDEAFHRLILGFTGHSRLAELTDMVCVHVTRARQLALPQPGRIQVSLEEHQAIVEALEARDPERARQSMRTHLRQLEKQLEPLERAHPELFEAG</sequence>
<evidence type="ECO:0000256" key="3">
    <source>
        <dbReference type="ARBA" id="ARBA00023163"/>
    </source>
</evidence>
<protein>
    <submittedName>
        <fullName evidence="5">DNA-binding transcriptional regulator, GntR family</fullName>
    </submittedName>
</protein>
<dbReference type="EMBL" id="FNFV01000004">
    <property type="protein sequence ID" value="SDK76699.1"/>
    <property type="molecule type" value="Genomic_DNA"/>
</dbReference>
<keyword evidence="2 5" id="KW-0238">DNA-binding</keyword>
<proteinExistence type="predicted"/>
<dbReference type="InterPro" id="IPR036390">
    <property type="entry name" value="WH_DNA-bd_sf"/>
</dbReference>
<dbReference type="CDD" id="cd07377">
    <property type="entry name" value="WHTH_GntR"/>
    <property type="match status" value="1"/>
</dbReference>
<evidence type="ECO:0000256" key="2">
    <source>
        <dbReference type="ARBA" id="ARBA00023125"/>
    </source>
</evidence>
<dbReference type="Proteomes" id="UP000199328">
    <property type="component" value="Unassembled WGS sequence"/>
</dbReference>
<dbReference type="RefSeq" id="WP_092500559.1">
    <property type="nucleotide sequence ID" value="NZ_FNFV01000004.1"/>
</dbReference>
<organism evidence="5 6">
    <name type="scientific">Meinhardsimonia xiamenensis</name>
    <dbReference type="NCBI Taxonomy" id="990712"/>
    <lineage>
        <taxon>Bacteria</taxon>
        <taxon>Pseudomonadati</taxon>
        <taxon>Pseudomonadota</taxon>
        <taxon>Alphaproteobacteria</taxon>
        <taxon>Rhodobacterales</taxon>
        <taxon>Paracoccaceae</taxon>
        <taxon>Meinhardsimonia</taxon>
    </lineage>
</organism>
<evidence type="ECO:0000313" key="6">
    <source>
        <dbReference type="Proteomes" id="UP000199328"/>
    </source>
</evidence>
<keyword evidence="3" id="KW-0804">Transcription</keyword>
<dbReference type="AlphaFoldDB" id="A0A1G9EKS7"/>
<evidence type="ECO:0000256" key="1">
    <source>
        <dbReference type="ARBA" id="ARBA00023015"/>
    </source>
</evidence>
<name>A0A1G9EKS7_9RHOB</name>
<dbReference type="OrthoDB" id="8155773at2"/>
<dbReference type="InterPro" id="IPR008920">
    <property type="entry name" value="TF_FadR/GntR_C"/>
</dbReference>
<dbReference type="STRING" id="990712.SAMN05216257_104358"/>
<feature type="domain" description="HTH gntR-type" evidence="4">
    <location>
        <begin position="13"/>
        <end position="80"/>
    </location>
</feature>
<accession>A0A1G9EKS7</accession>
<dbReference type="InterPro" id="IPR011711">
    <property type="entry name" value="GntR_C"/>
</dbReference>
<dbReference type="InterPro" id="IPR000524">
    <property type="entry name" value="Tscrpt_reg_HTH_GntR"/>
</dbReference>
<dbReference type="SUPFAM" id="SSF48008">
    <property type="entry name" value="GntR ligand-binding domain-like"/>
    <property type="match status" value="1"/>
</dbReference>
<evidence type="ECO:0000313" key="5">
    <source>
        <dbReference type="EMBL" id="SDK76699.1"/>
    </source>
</evidence>
<dbReference type="PANTHER" id="PTHR43537">
    <property type="entry name" value="TRANSCRIPTIONAL REGULATOR, GNTR FAMILY"/>
    <property type="match status" value="1"/>
</dbReference>
<dbReference type="SUPFAM" id="SSF46785">
    <property type="entry name" value="Winged helix' DNA-binding domain"/>
    <property type="match status" value="1"/>
</dbReference>
<dbReference type="GO" id="GO:0003700">
    <property type="term" value="F:DNA-binding transcription factor activity"/>
    <property type="evidence" value="ECO:0007669"/>
    <property type="project" value="InterPro"/>
</dbReference>
<dbReference type="Gene3D" id="1.10.10.10">
    <property type="entry name" value="Winged helix-like DNA-binding domain superfamily/Winged helix DNA-binding domain"/>
    <property type="match status" value="1"/>
</dbReference>